<dbReference type="EMBL" id="FNED01000036">
    <property type="protein sequence ID" value="SDK03011.1"/>
    <property type="molecule type" value="Genomic_DNA"/>
</dbReference>
<name>A0A0D1WDV8_ANEMI</name>
<evidence type="ECO:0000313" key="4">
    <source>
        <dbReference type="Proteomes" id="UP000182836"/>
    </source>
</evidence>
<protein>
    <submittedName>
        <fullName evidence="1">Uncharacterized protein</fullName>
    </submittedName>
</protein>
<organism evidence="1 3">
    <name type="scientific">Aneurinibacillus migulanus</name>
    <name type="common">Bacillus migulanus</name>
    <dbReference type="NCBI Taxonomy" id="47500"/>
    <lineage>
        <taxon>Bacteria</taxon>
        <taxon>Bacillati</taxon>
        <taxon>Bacillota</taxon>
        <taxon>Bacilli</taxon>
        <taxon>Bacillales</taxon>
        <taxon>Paenibacillaceae</taxon>
        <taxon>Aneurinibacillus group</taxon>
        <taxon>Aneurinibacillus</taxon>
    </lineage>
</organism>
<dbReference type="STRING" id="47500.AF333_18225"/>
<dbReference type="GeneID" id="42307098"/>
<dbReference type="Proteomes" id="UP000182836">
    <property type="component" value="Unassembled WGS sequence"/>
</dbReference>
<dbReference type="EMBL" id="LGUG01000004">
    <property type="protein sequence ID" value="KON97112.1"/>
    <property type="molecule type" value="Genomic_DNA"/>
</dbReference>
<reference evidence="1 3" key="1">
    <citation type="submission" date="2015-07" db="EMBL/GenBank/DDBJ databases">
        <title>Fjat-14205 dsm 2895.</title>
        <authorList>
            <person name="Liu B."/>
            <person name="Wang J."/>
            <person name="Zhu Y."/>
            <person name="Liu G."/>
            <person name="Chen Q."/>
            <person name="Chen Z."/>
            <person name="Lan J."/>
            <person name="Che J."/>
            <person name="Ge C."/>
            <person name="Shi H."/>
            <person name="Pan Z."/>
            <person name="Liu X."/>
        </authorList>
    </citation>
    <scope>NUCLEOTIDE SEQUENCE [LARGE SCALE GENOMIC DNA]</scope>
    <source>
        <strain evidence="1 3">DSM 2895</strain>
    </source>
</reference>
<dbReference type="RefSeq" id="WP_043065402.1">
    <property type="nucleotide sequence ID" value="NZ_BJOA01000202.1"/>
</dbReference>
<accession>A0A0D1WDV8</accession>
<evidence type="ECO:0000313" key="1">
    <source>
        <dbReference type="EMBL" id="KON97112.1"/>
    </source>
</evidence>
<dbReference type="PATRIC" id="fig|47500.12.peg.2700"/>
<dbReference type="Proteomes" id="UP000037269">
    <property type="component" value="Unassembled WGS sequence"/>
</dbReference>
<reference evidence="2 4" key="2">
    <citation type="submission" date="2016-10" db="EMBL/GenBank/DDBJ databases">
        <authorList>
            <person name="de Groot N.N."/>
        </authorList>
    </citation>
    <scope>NUCLEOTIDE SEQUENCE [LARGE SCALE GENOMIC DNA]</scope>
    <source>
        <strain evidence="2 4">DSM 2895</strain>
    </source>
</reference>
<dbReference type="OrthoDB" id="6966152at2"/>
<keyword evidence="3" id="KW-1185">Reference proteome</keyword>
<dbReference type="AlphaFoldDB" id="A0A0D1WDV8"/>
<evidence type="ECO:0000313" key="2">
    <source>
        <dbReference type="EMBL" id="SDK03011.1"/>
    </source>
</evidence>
<proteinExistence type="predicted"/>
<gene>
    <name evidence="1" type="ORF">AF333_18225</name>
    <name evidence="2" type="ORF">SAMN04487909_13625</name>
</gene>
<sequence length="188" mass="22321">MKLAFYLDTYGTCVGQLRDELLSLEEVAKTWKFPYDIIFVLRVLPESYGRKTFRRFDSRDNSLGLDISIIYEQYQRMSKNEQREALGIYLYNYMSESVAKYKKHADKETQNQFLARVKNWMLENNWLNGKINKARKLLSQDMGLYEVSQELQMPLEEIEYIFLRMNDYEPTDVHPDNIVAGKAPPYNL</sequence>
<evidence type="ECO:0000313" key="3">
    <source>
        <dbReference type="Proteomes" id="UP000037269"/>
    </source>
</evidence>